<organism evidence="2">
    <name type="scientific">marine sediment metagenome</name>
    <dbReference type="NCBI Taxonomy" id="412755"/>
    <lineage>
        <taxon>unclassified sequences</taxon>
        <taxon>metagenomes</taxon>
        <taxon>ecological metagenomes</taxon>
    </lineage>
</organism>
<accession>A0A0F9NSM2</accession>
<reference evidence="2" key="1">
    <citation type="journal article" date="2015" name="Nature">
        <title>Complex archaea that bridge the gap between prokaryotes and eukaryotes.</title>
        <authorList>
            <person name="Spang A."/>
            <person name="Saw J.H."/>
            <person name="Jorgensen S.L."/>
            <person name="Zaremba-Niedzwiedzka K."/>
            <person name="Martijn J."/>
            <person name="Lind A.E."/>
            <person name="van Eijk R."/>
            <person name="Schleper C."/>
            <person name="Guy L."/>
            <person name="Ettema T.J."/>
        </authorList>
    </citation>
    <scope>NUCLEOTIDE SEQUENCE</scope>
</reference>
<proteinExistence type="predicted"/>
<name>A0A0F9NSM2_9ZZZZ</name>
<protein>
    <recommendedName>
        <fullName evidence="3">Phage tail collar domain-containing protein</fullName>
    </recommendedName>
</protein>
<sequence length="114" mass="11899">MKRWRKGDIILYYGAVADIRKGWALCDGNNGTPDLLGVSVIGAGGSFNPGDSGGAVSHTHAFSGDGHTHTYSSQAKSEAGTTTNNAPAQTIVTGTTDGETTRSPYYALCFVMKL</sequence>
<evidence type="ECO:0000313" key="2">
    <source>
        <dbReference type="EMBL" id="KKM84272.1"/>
    </source>
</evidence>
<feature type="compositionally biased region" description="Polar residues" evidence="1">
    <location>
        <begin position="69"/>
        <end position="88"/>
    </location>
</feature>
<evidence type="ECO:0008006" key="3">
    <source>
        <dbReference type="Google" id="ProtNLM"/>
    </source>
</evidence>
<dbReference type="AlphaFoldDB" id="A0A0F9NSM2"/>
<evidence type="ECO:0000256" key="1">
    <source>
        <dbReference type="SAM" id="MobiDB-lite"/>
    </source>
</evidence>
<feature type="region of interest" description="Disordered" evidence="1">
    <location>
        <begin position="65"/>
        <end position="96"/>
    </location>
</feature>
<dbReference type="SUPFAM" id="SSF88874">
    <property type="entry name" value="Receptor-binding domain of short tail fibre protein gp12"/>
    <property type="match status" value="1"/>
</dbReference>
<gene>
    <name evidence="2" type="ORF">LCGC14_1300880</name>
</gene>
<dbReference type="EMBL" id="LAZR01007593">
    <property type="protein sequence ID" value="KKM84272.1"/>
    <property type="molecule type" value="Genomic_DNA"/>
</dbReference>
<comment type="caution">
    <text evidence="2">The sequence shown here is derived from an EMBL/GenBank/DDBJ whole genome shotgun (WGS) entry which is preliminary data.</text>
</comment>